<evidence type="ECO:0000313" key="3">
    <source>
        <dbReference type="EMBL" id="WAJ22597.1"/>
    </source>
</evidence>
<dbReference type="InterPro" id="IPR018702">
    <property type="entry name" value="DUF2207"/>
</dbReference>
<accession>A0ABY7A7E4</accession>
<protein>
    <submittedName>
        <fullName evidence="3">DUF2207 domain-containing protein</fullName>
    </submittedName>
</protein>
<organism evidence="3 4">
    <name type="scientific">Lacrimispora xylanolytica</name>
    <dbReference type="NCBI Taxonomy" id="29375"/>
    <lineage>
        <taxon>Bacteria</taxon>
        <taxon>Bacillati</taxon>
        <taxon>Bacillota</taxon>
        <taxon>Clostridia</taxon>
        <taxon>Lachnospirales</taxon>
        <taxon>Lachnospiraceae</taxon>
        <taxon>Lacrimispora</taxon>
    </lineage>
</organism>
<keyword evidence="1" id="KW-1133">Transmembrane helix</keyword>
<evidence type="ECO:0000259" key="2">
    <source>
        <dbReference type="Pfam" id="PF09972"/>
    </source>
</evidence>
<dbReference type="Pfam" id="PF09972">
    <property type="entry name" value="DUF2207"/>
    <property type="match status" value="1"/>
</dbReference>
<evidence type="ECO:0000256" key="1">
    <source>
        <dbReference type="SAM" id="Phobius"/>
    </source>
</evidence>
<keyword evidence="1" id="KW-0472">Membrane</keyword>
<feature type="transmembrane region" description="Helical" evidence="1">
    <location>
        <begin position="251"/>
        <end position="274"/>
    </location>
</feature>
<sequence length="546" mass="60446">MKLSKQRFHIFFILLTMLLVLGVSPVYAKEDAIPAIDVEATLQRDGSAVIREVWDVRGVSSGTEYYKALNNMKGMSVHSLMVWDETGTQFKTLDDWNTKLSREEKAGKSGILKTSDGYELCWGIGSYGDHQYTIQYTIDGLVKNYGDYAGFYHQFISDLSSPPQSVHVTIKMADTGLTEDNARIWGYGFKGEVKIADNGTLTAISSKSLGNNDYVNVLSRFEKELFPQAPKANMTFEALQKSADNDNSNTALYIALSIVAAAIIIIIFLISFFASRYKLADGSTVRLSGMKQIEVNYSIPFGGSIPAVYSTMQLLRRNISFDKLISAYFIRWQETGYIHMEKQKAEAIVFYPDKTPDSQLERSLYDILSYGTDATGILLISDLEKRGEELYDKLNAWEESVKQEGEEELIRSGAAAAGEKGAVLFTASGFEQAKRILGLQKYLLKMIMQKEDKEADRQLWGDYFVIAALFGIGDKVLKRFKALDPSHFDYFAGRYGCNSYSMFYLMTMTNHISSTASPSSNINGMGGGTSSFGGGGFSGGGGGGSR</sequence>
<dbReference type="Proteomes" id="UP001163115">
    <property type="component" value="Chromosome"/>
</dbReference>
<gene>
    <name evidence="3" type="ORF">OW255_13570</name>
</gene>
<proteinExistence type="predicted"/>
<keyword evidence="4" id="KW-1185">Reference proteome</keyword>
<keyword evidence="1" id="KW-0812">Transmembrane</keyword>
<name>A0ABY7A7E4_9FIRM</name>
<feature type="domain" description="DUF2207" evidence="2">
    <location>
        <begin position="33"/>
        <end position="217"/>
    </location>
</feature>
<evidence type="ECO:0000313" key="4">
    <source>
        <dbReference type="Proteomes" id="UP001163115"/>
    </source>
</evidence>
<dbReference type="RefSeq" id="WP_268114347.1">
    <property type="nucleotide sequence ID" value="NZ_CP113524.1"/>
</dbReference>
<dbReference type="EMBL" id="CP113524">
    <property type="protein sequence ID" value="WAJ22597.1"/>
    <property type="molecule type" value="Genomic_DNA"/>
</dbReference>
<reference evidence="3" key="1">
    <citation type="submission" date="2022-11" db="EMBL/GenBank/DDBJ databases">
        <title>Lacrimispora xylanolytica sy1, complete genome.</title>
        <authorList>
            <person name="Choi S."/>
        </authorList>
    </citation>
    <scope>NUCLEOTIDE SEQUENCE</scope>
    <source>
        <strain evidence="3">Sy1</strain>
    </source>
</reference>